<dbReference type="Proteomes" id="UP000076744">
    <property type="component" value="Unassembled WGS sequence"/>
</dbReference>
<keyword evidence="3" id="KW-1185">Reference proteome</keyword>
<evidence type="ECO:0000256" key="1">
    <source>
        <dbReference type="SAM" id="MobiDB-lite"/>
    </source>
</evidence>
<comment type="caution">
    <text evidence="2">The sequence shown here is derived from an EMBL/GenBank/DDBJ whole genome shotgun (WGS) entry which is preliminary data.</text>
</comment>
<feature type="region of interest" description="Disordered" evidence="1">
    <location>
        <begin position="457"/>
        <end position="514"/>
    </location>
</feature>
<proteinExistence type="predicted"/>
<dbReference type="EMBL" id="AZHB01000060">
    <property type="protein sequence ID" value="OAA44446.1"/>
    <property type="molecule type" value="Genomic_DNA"/>
</dbReference>
<dbReference type="RefSeq" id="XP_018699579.1">
    <property type="nucleotide sequence ID" value="XM_018853241.1"/>
</dbReference>
<dbReference type="AlphaFoldDB" id="A0A167EVH2"/>
<accession>A0A167EVH2</accession>
<name>A0A167EVH2_CORFA</name>
<gene>
    <name evidence="2" type="ORF">ISF_09640</name>
</gene>
<evidence type="ECO:0000313" key="3">
    <source>
        <dbReference type="Proteomes" id="UP000076744"/>
    </source>
</evidence>
<sequence>MPCLVPVGWNVTEDSPRTRLPAAVLVTQFEHRVDVSIVGFDDVSKLRAKKEIEGKVISSRFIAALKLVLDSNRCKKGQALKDASYLKEMKLTPDSIETWCLAVPVMYPKADKPSEEMQDNMTREMITTVRTVINKDYNTDDTLEFESESVAVMAHLAARRSQSYEKQDPILVWDAGGSTGYDFAAAMVIGGALELITAAGASSGTYYMWEELNKACGSNEKKFNPARKVMEAMTEACDITDGEAYDMLSNLQRRGYSTPKIIVVGRAPGANSMIQAFLVSELQGILRKVFRRQTLPDIEVPGGLDVGTSVCRGAALPYNCDPVSLPKELRGKDNALVVIKNSGVDKLSKQWLCCQVDGAPKKFVYLCCYPKAAGLTMNALLINLEGHAKDGDRIEYMISQPDPRKPTAVAIDVKCPNGRVATQCELIKDRERLQLRLVKGRTFQDHDEVLQLAARADGQGDAYDGPDTEPEEGSTSVQLPLHANKRGQENGGKASPPGQEPETTQTARPGRCQR</sequence>
<evidence type="ECO:0000313" key="2">
    <source>
        <dbReference type="EMBL" id="OAA44446.1"/>
    </source>
</evidence>
<dbReference type="GeneID" id="30025932"/>
<organism evidence="2 3">
    <name type="scientific">Cordyceps fumosorosea (strain ARSEF 2679)</name>
    <name type="common">Isaria fumosorosea</name>
    <dbReference type="NCBI Taxonomy" id="1081104"/>
    <lineage>
        <taxon>Eukaryota</taxon>
        <taxon>Fungi</taxon>
        <taxon>Dikarya</taxon>
        <taxon>Ascomycota</taxon>
        <taxon>Pezizomycotina</taxon>
        <taxon>Sordariomycetes</taxon>
        <taxon>Hypocreomycetidae</taxon>
        <taxon>Hypocreales</taxon>
        <taxon>Cordycipitaceae</taxon>
        <taxon>Cordyceps</taxon>
    </lineage>
</organism>
<reference evidence="2 3" key="1">
    <citation type="journal article" date="2016" name="Genome Biol. Evol.">
        <title>Divergent and convergent evolution of fungal pathogenicity.</title>
        <authorList>
            <person name="Shang Y."/>
            <person name="Xiao G."/>
            <person name="Zheng P."/>
            <person name="Cen K."/>
            <person name="Zhan S."/>
            <person name="Wang C."/>
        </authorList>
    </citation>
    <scope>NUCLEOTIDE SEQUENCE [LARGE SCALE GENOMIC DNA]</scope>
    <source>
        <strain evidence="2 3">ARSEF 2679</strain>
    </source>
</reference>
<protein>
    <submittedName>
        <fullName evidence="2">Uncharacterized protein</fullName>
    </submittedName>
</protein>